<protein>
    <submittedName>
        <fullName evidence="2">Uncharacterized protein</fullName>
    </submittedName>
</protein>
<sequence>MLIRLARISNAKNPRCSSRLPRPPAQRVPRSSRGGGSQCCHSSERSARQRPIGTTGGVGLAARAPSCAISASIGS</sequence>
<dbReference type="AlphaFoldDB" id="G7UP34"/>
<dbReference type="HOGENOM" id="CLU_2668405_0_0_6"/>
<dbReference type="KEGG" id="psd:DSC_10420"/>
<gene>
    <name evidence="2" type="ordered locus">DSC_10420</name>
</gene>
<dbReference type="EMBL" id="CP003093">
    <property type="protein sequence ID" value="AER56728.1"/>
    <property type="molecule type" value="Genomic_DNA"/>
</dbReference>
<evidence type="ECO:0000256" key="1">
    <source>
        <dbReference type="SAM" id="MobiDB-lite"/>
    </source>
</evidence>
<name>G7UP34_PSEUP</name>
<accession>G7UP34</accession>
<proteinExistence type="predicted"/>
<feature type="region of interest" description="Disordered" evidence="1">
    <location>
        <begin position="8"/>
        <end position="58"/>
    </location>
</feature>
<evidence type="ECO:0000313" key="2">
    <source>
        <dbReference type="EMBL" id="AER56728.1"/>
    </source>
</evidence>
<organism evidence="2 3">
    <name type="scientific">Pseudoxanthomonas spadix (strain BD-a59)</name>
    <dbReference type="NCBI Taxonomy" id="1045855"/>
    <lineage>
        <taxon>Bacteria</taxon>
        <taxon>Pseudomonadati</taxon>
        <taxon>Pseudomonadota</taxon>
        <taxon>Gammaproteobacteria</taxon>
        <taxon>Lysobacterales</taxon>
        <taxon>Lysobacteraceae</taxon>
        <taxon>Pseudoxanthomonas</taxon>
    </lineage>
</organism>
<evidence type="ECO:0000313" key="3">
    <source>
        <dbReference type="Proteomes" id="UP000005870"/>
    </source>
</evidence>
<dbReference type="Proteomes" id="UP000005870">
    <property type="component" value="Chromosome"/>
</dbReference>
<keyword evidence="3" id="KW-1185">Reference proteome</keyword>
<reference evidence="2 3" key="1">
    <citation type="journal article" date="2012" name="J. Bacteriol.">
        <title>Complete Genome Sequence of the BTEX-Degrading Bacterium Pseudoxanthomonas spadix BD-a59.</title>
        <authorList>
            <person name="Lee S.H."/>
            <person name="Jin H.M."/>
            <person name="Lee H.J."/>
            <person name="Kim J.M."/>
            <person name="Jeon C.O."/>
        </authorList>
    </citation>
    <scope>NUCLEOTIDE SEQUENCE [LARGE SCALE GENOMIC DNA]</scope>
    <source>
        <strain evidence="2 3">BD-a59</strain>
    </source>
</reference>